<dbReference type="PANTHER" id="PTHR21716:SF64">
    <property type="entry name" value="AI-2 TRANSPORT PROTEIN TQSA"/>
    <property type="match status" value="1"/>
</dbReference>
<proteinExistence type="inferred from homology"/>
<evidence type="ECO:0000256" key="5">
    <source>
        <dbReference type="ARBA" id="ARBA00023136"/>
    </source>
</evidence>
<feature type="compositionally biased region" description="Low complexity" evidence="6">
    <location>
        <begin position="7"/>
        <end position="16"/>
    </location>
</feature>
<protein>
    <submittedName>
        <fullName evidence="8">AI-2E family transporter</fullName>
    </submittedName>
</protein>
<keyword evidence="3 7" id="KW-0812">Transmembrane</keyword>
<evidence type="ECO:0000256" key="4">
    <source>
        <dbReference type="ARBA" id="ARBA00022989"/>
    </source>
</evidence>
<name>A0ABW2YCY5_9GAMM</name>
<evidence type="ECO:0000256" key="6">
    <source>
        <dbReference type="SAM" id="MobiDB-lite"/>
    </source>
</evidence>
<dbReference type="PANTHER" id="PTHR21716">
    <property type="entry name" value="TRANSMEMBRANE PROTEIN"/>
    <property type="match status" value="1"/>
</dbReference>
<evidence type="ECO:0000256" key="2">
    <source>
        <dbReference type="ARBA" id="ARBA00009773"/>
    </source>
</evidence>
<evidence type="ECO:0000256" key="1">
    <source>
        <dbReference type="ARBA" id="ARBA00004141"/>
    </source>
</evidence>
<dbReference type="Proteomes" id="UP001597110">
    <property type="component" value="Unassembled WGS sequence"/>
</dbReference>
<dbReference type="InterPro" id="IPR002549">
    <property type="entry name" value="AI-2E-like"/>
</dbReference>
<feature type="transmembrane region" description="Helical" evidence="7">
    <location>
        <begin position="246"/>
        <end position="272"/>
    </location>
</feature>
<reference evidence="9" key="1">
    <citation type="journal article" date="2019" name="Int. J. Syst. Evol. Microbiol.">
        <title>The Global Catalogue of Microorganisms (GCM) 10K type strain sequencing project: providing services to taxonomists for standard genome sequencing and annotation.</title>
        <authorList>
            <consortium name="The Broad Institute Genomics Platform"/>
            <consortium name="The Broad Institute Genome Sequencing Center for Infectious Disease"/>
            <person name="Wu L."/>
            <person name="Ma J."/>
        </authorList>
    </citation>
    <scope>NUCLEOTIDE SEQUENCE [LARGE SCALE GENOMIC DNA]</scope>
    <source>
        <strain evidence="9">CCUG 55585</strain>
    </source>
</reference>
<feature type="transmembrane region" description="Helical" evidence="7">
    <location>
        <begin position="185"/>
        <end position="203"/>
    </location>
</feature>
<feature type="region of interest" description="Disordered" evidence="6">
    <location>
        <begin position="1"/>
        <end position="22"/>
    </location>
</feature>
<dbReference type="EMBL" id="JBHTIF010000001">
    <property type="protein sequence ID" value="MFD0726160.1"/>
    <property type="molecule type" value="Genomic_DNA"/>
</dbReference>
<feature type="transmembrane region" description="Helical" evidence="7">
    <location>
        <begin position="278"/>
        <end position="297"/>
    </location>
</feature>
<evidence type="ECO:0000313" key="9">
    <source>
        <dbReference type="Proteomes" id="UP001597110"/>
    </source>
</evidence>
<keyword evidence="4 7" id="KW-1133">Transmembrane helix</keyword>
<feature type="transmembrane region" description="Helical" evidence="7">
    <location>
        <begin position="93"/>
        <end position="113"/>
    </location>
</feature>
<feature type="transmembrane region" description="Helical" evidence="7">
    <location>
        <begin position="343"/>
        <end position="369"/>
    </location>
</feature>
<comment type="similarity">
    <text evidence="2">Belongs to the autoinducer-2 exporter (AI-2E) (TC 2.A.86) family.</text>
</comment>
<keyword evidence="5 7" id="KW-0472">Membrane</keyword>
<evidence type="ECO:0000256" key="7">
    <source>
        <dbReference type="SAM" id="Phobius"/>
    </source>
</evidence>
<gene>
    <name evidence="8" type="ORF">ACFQ0E_11215</name>
</gene>
<dbReference type="Pfam" id="PF01594">
    <property type="entry name" value="AI-2E_transport"/>
    <property type="match status" value="1"/>
</dbReference>
<evidence type="ECO:0000313" key="8">
    <source>
        <dbReference type="EMBL" id="MFD0726160.1"/>
    </source>
</evidence>
<organism evidence="8 9">
    <name type="scientific">Lysobacter brunescens</name>
    <dbReference type="NCBI Taxonomy" id="262323"/>
    <lineage>
        <taxon>Bacteria</taxon>
        <taxon>Pseudomonadati</taxon>
        <taxon>Pseudomonadota</taxon>
        <taxon>Gammaproteobacteria</taxon>
        <taxon>Lysobacterales</taxon>
        <taxon>Lysobacteraceae</taxon>
        <taxon>Lysobacter</taxon>
    </lineage>
</organism>
<accession>A0ABW2YCY5</accession>
<evidence type="ECO:0000256" key="3">
    <source>
        <dbReference type="ARBA" id="ARBA00022692"/>
    </source>
</evidence>
<dbReference type="RefSeq" id="WP_386823718.1">
    <property type="nucleotide sequence ID" value="NZ_JBHTIF010000001.1"/>
</dbReference>
<comment type="subcellular location">
    <subcellularLocation>
        <location evidence="1">Membrane</location>
        <topology evidence="1">Multi-pass membrane protein</topology>
    </subcellularLocation>
</comment>
<sequence>MTTESTPSGPSNGLPNPGLPGAPPPSLGPVEDIATFFRRLQWALLLVGVGLLIWVLTPVLTPFAASLLLAWLGDPVVDRLEKRGFSRNASVGLVFTVMLLVMIVLVLVLIPLVQSQVEVLARSIPVYFEWVVRTGLPWLQEKTGMDVMTWLDPDYLLDMLKRNWQGASGIATQVLGMVTQSGFTVLGWFANLVLIPFLTFFFLRDWDLLVQRVAALVPRDRVDTISMLAKESDAVLGSFLRGQFMVMLAMGVFYALGLWLVGLEVGVLIGVAAGLLTFIPYIGPTTVLVGGVIAALVQFGDWQHIVGVLAVWGIGQLLESYVLTPKLVGDRVGLGPVTVVFAVMAGGTLFGFLGMLLALPVAAVANVVIRHAHARYTASRFYLGDGANGPKIEIAGTHHARTASDETSKPTDTV</sequence>
<keyword evidence="9" id="KW-1185">Reference proteome</keyword>
<feature type="transmembrane region" description="Helical" evidence="7">
    <location>
        <begin position="42"/>
        <end position="72"/>
    </location>
</feature>
<comment type="caution">
    <text evidence="8">The sequence shown here is derived from an EMBL/GenBank/DDBJ whole genome shotgun (WGS) entry which is preliminary data.</text>
</comment>